<dbReference type="Proteomes" id="UP001609176">
    <property type="component" value="Unassembled WGS sequence"/>
</dbReference>
<name>A0ABW7KFF5_9NOCA</name>
<evidence type="ECO:0000313" key="1">
    <source>
        <dbReference type="EMBL" id="MFH5230874.1"/>
    </source>
</evidence>
<keyword evidence="4" id="KW-1185">Reference proteome</keyword>
<comment type="caution">
    <text evidence="2">The sequence shown here is derived from an EMBL/GenBank/DDBJ whole genome shotgun (WGS) entry which is preliminary data.</text>
</comment>
<proteinExistence type="predicted"/>
<protein>
    <submittedName>
        <fullName evidence="2">Uncharacterized protein</fullName>
    </submittedName>
</protein>
<evidence type="ECO:0000313" key="3">
    <source>
        <dbReference type="Proteomes" id="UP001609176"/>
    </source>
</evidence>
<dbReference type="Proteomes" id="UP001609219">
    <property type="component" value="Unassembled WGS sequence"/>
</dbReference>
<evidence type="ECO:0000313" key="2">
    <source>
        <dbReference type="EMBL" id="MFH5241167.1"/>
    </source>
</evidence>
<dbReference type="EMBL" id="JBIMSN010000094">
    <property type="protein sequence ID" value="MFH5230874.1"/>
    <property type="molecule type" value="Genomic_DNA"/>
</dbReference>
<dbReference type="RefSeq" id="WP_395123638.1">
    <property type="nucleotide sequence ID" value="NZ_JBIMSN010000094.1"/>
</dbReference>
<dbReference type="EMBL" id="JBIMSP010000004">
    <property type="protein sequence ID" value="MFH5241167.1"/>
    <property type="molecule type" value="Genomic_DNA"/>
</dbReference>
<reference evidence="3 4" key="1">
    <citation type="submission" date="2024-10" db="EMBL/GenBank/DDBJ databases">
        <authorList>
            <person name="Riesco R."/>
        </authorList>
    </citation>
    <scope>NUCLEOTIDE SEQUENCE [LARGE SCALE GENOMIC DNA]</scope>
    <source>
        <strain evidence="2 3">NCIMB 15448</strain>
        <strain evidence="1 4">NCIMB 15450</strain>
    </source>
</reference>
<sequence length="404" mass="43048">MIESEARRIDSASHISTWPVTVELDNGLTVTVDPTSPNTRWSIEVRDVSTSAAVLDQLLRDRHSPAPKVGRAWPGIARLATLVWLESWFPWLLEGDALDIEIASVASEMVEIGAASIARERYSRCIGTLLDLGGRTGPGDRIDDRAQVVVRKALAGAWAFADAFDKRDRTQLQRLMSIGGQSRGGRVEPERTVDDLLLGVDLSTLVAGFRTQSGGIRARRTSVDWAVVPRGYLDPGENTVTVTTQGDEVGVSVVAAESAQNSGLWTHTLGVRVFREGSVAPAVLGRLEVDRSSGEYRGTVKCAGGLGDTDVVDVYSMGDSLPAALGRDRAIAAARRHATWAAAISRLAMLDSPEFADEALRTARTEWHAAASLAPVGSTVPEAISGPVVPPSLAEMALVGIVSP</sequence>
<evidence type="ECO:0000313" key="4">
    <source>
        <dbReference type="Proteomes" id="UP001609219"/>
    </source>
</evidence>
<gene>
    <name evidence="2" type="ORF">ACHIPV_04610</name>
    <name evidence="1" type="ORF">ACHIRB_20225</name>
</gene>
<accession>A0ABW7KFF5</accession>
<organism evidence="2 3">
    <name type="scientific">Antrihabitans spumae</name>
    <dbReference type="NCBI Taxonomy" id="3373370"/>
    <lineage>
        <taxon>Bacteria</taxon>
        <taxon>Bacillati</taxon>
        <taxon>Actinomycetota</taxon>
        <taxon>Actinomycetes</taxon>
        <taxon>Mycobacteriales</taxon>
        <taxon>Nocardiaceae</taxon>
        <taxon>Antrihabitans</taxon>
    </lineage>
</organism>